<name>A0ABZ2YFB0_9BACT</name>
<dbReference type="InterPro" id="IPR005531">
    <property type="entry name" value="Asp23"/>
</dbReference>
<proteinExistence type="inferred from homology"/>
<protein>
    <submittedName>
        <fullName evidence="2">Asp23/Gls24 family envelope stress response protein</fullName>
    </submittedName>
</protein>
<reference evidence="2 3" key="1">
    <citation type="submission" date="2023-03" db="EMBL/GenBank/DDBJ databases">
        <title>Novel Species.</title>
        <authorList>
            <person name="Ma S."/>
        </authorList>
    </citation>
    <scope>NUCLEOTIDE SEQUENCE [LARGE SCALE GENOMIC DNA]</scope>
    <source>
        <strain evidence="2 3">B11</strain>
    </source>
</reference>
<dbReference type="Proteomes" id="UP001461341">
    <property type="component" value="Chromosome"/>
</dbReference>
<dbReference type="Pfam" id="PF03780">
    <property type="entry name" value="Asp23"/>
    <property type="match status" value="1"/>
</dbReference>
<dbReference type="PANTHER" id="PTHR34297">
    <property type="entry name" value="HYPOTHETICAL CYTOSOLIC PROTEIN-RELATED"/>
    <property type="match status" value="1"/>
</dbReference>
<organism evidence="2 3">
    <name type="scientific">Thermatribacter velox</name>
    <dbReference type="NCBI Taxonomy" id="3039681"/>
    <lineage>
        <taxon>Bacteria</taxon>
        <taxon>Pseudomonadati</taxon>
        <taxon>Atribacterota</taxon>
        <taxon>Atribacteria</taxon>
        <taxon>Atribacterales</taxon>
        <taxon>Thermatribacteraceae</taxon>
        <taxon>Thermatribacter</taxon>
    </lineage>
</organism>
<gene>
    <name evidence="2" type="ORF">QBE54_06985</name>
</gene>
<comment type="similarity">
    <text evidence="1">Belongs to the asp23 family.</text>
</comment>
<evidence type="ECO:0000256" key="1">
    <source>
        <dbReference type="ARBA" id="ARBA00005721"/>
    </source>
</evidence>
<evidence type="ECO:0000313" key="2">
    <source>
        <dbReference type="EMBL" id="WZL77252.1"/>
    </source>
</evidence>
<dbReference type="EMBL" id="CP121689">
    <property type="protein sequence ID" value="WZL77252.1"/>
    <property type="molecule type" value="Genomic_DNA"/>
</dbReference>
<keyword evidence="3" id="KW-1185">Reference proteome</keyword>
<sequence length="106" mass="12166">MRIAEVKRSEGKITYPYGVLQRIVAFLALKVPGVEALDRGVEEGVRLEISRGLVNIRLYLILKLERRVPEIAWQLQKFLKNSVEEKTGLRVGSIDVYIQDFIEIVI</sequence>
<accession>A0ABZ2YFB0</accession>
<evidence type="ECO:0000313" key="3">
    <source>
        <dbReference type="Proteomes" id="UP001461341"/>
    </source>
</evidence>
<dbReference type="PANTHER" id="PTHR34297:SF2">
    <property type="entry name" value="ASP23_GLS24 FAMILY ENVELOPE STRESS RESPONSE PROTEIN"/>
    <property type="match status" value="1"/>
</dbReference>
<dbReference type="RefSeq" id="WP_369019412.1">
    <property type="nucleotide sequence ID" value="NZ_CP121689.1"/>
</dbReference>